<keyword evidence="1" id="KW-0732">Signal</keyword>
<keyword evidence="4" id="KW-1185">Reference proteome</keyword>
<organism evidence="3 4">
    <name type="scientific">Elongatibacter sediminis</name>
    <dbReference type="NCBI Taxonomy" id="3119006"/>
    <lineage>
        <taxon>Bacteria</taxon>
        <taxon>Pseudomonadati</taxon>
        <taxon>Pseudomonadota</taxon>
        <taxon>Gammaproteobacteria</taxon>
        <taxon>Chromatiales</taxon>
        <taxon>Wenzhouxiangellaceae</taxon>
        <taxon>Elongatibacter</taxon>
    </lineage>
</organism>
<feature type="chain" id="PRO_5044015743" evidence="1">
    <location>
        <begin position="19"/>
        <end position="163"/>
    </location>
</feature>
<evidence type="ECO:0000313" key="4">
    <source>
        <dbReference type="Proteomes" id="UP001359886"/>
    </source>
</evidence>
<sequence>MKIIIGLFLCTLSLSVVAAFPVVPMAPDQQSALVDSGPPELAANKRLVYDLYRMVMAGQLDKLDTVASRENWVNHNPNEASGYDGMIEYLRNAFGDAAGPLPDTLPGLVTIVAENDTVVLAFARTFDHPEKPGETYSSTWFDMFRIEDGKVVEHWDPATLHPE</sequence>
<evidence type="ECO:0000256" key="1">
    <source>
        <dbReference type="SAM" id="SignalP"/>
    </source>
</evidence>
<dbReference type="Gene3D" id="3.10.450.50">
    <property type="match status" value="1"/>
</dbReference>
<dbReference type="SUPFAM" id="SSF54427">
    <property type="entry name" value="NTF2-like"/>
    <property type="match status" value="1"/>
</dbReference>
<protein>
    <submittedName>
        <fullName evidence="3">Nuclear transport factor 2 family protein</fullName>
    </submittedName>
</protein>
<dbReference type="RefSeq" id="WP_354693536.1">
    <property type="nucleotide sequence ID" value="NZ_JAZHOG010000001.1"/>
</dbReference>
<dbReference type="AlphaFoldDB" id="A0AAW9R9D2"/>
<feature type="signal peptide" evidence="1">
    <location>
        <begin position="1"/>
        <end position="18"/>
    </location>
</feature>
<comment type="caution">
    <text evidence="3">The sequence shown here is derived from an EMBL/GenBank/DDBJ whole genome shotgun (WGS) entry which is preliminary data.</text>
</comment>
<dbReference type="InterPro" id="IPR032710">
    <property type="entry name" value="NTF2-like_dom_sf"/>
</dbReference>
<feature type="domain" description="SnoaL-like" evidence="2">
    <location>
        <begin position="50"/>
        <end position="154"/>
    </location>
</feature>
<dbReference type="Pfam" id="PF12680">
    <property type="entry name" value="SnoaL_2"/>
    <property type="match status" value="1"/>
</dbReference>
<evidence type="ECO:0000259" key="2">
    <source>
        <dbReference type="Pfam" id="PF12680"/>
    </source>
</evidence>
<name>A0AAW9R9D2_9GAMM</name>
<dbReference type="EMBL" id="JAZHOG010000001">
    <property type="protein sequence ID" value="MEJ8566213.1"/>
    <property type="molecule type" value="Genomic_DNA"/>
</dbReference>
<dbReference type="InterPro" id="IPR037401">
    <property type="entry name" value="SnoaL-like"/>
</dbReference>
<proteinExistence type="predicted"/>
<gene>
    <name evidence="3" type="ORF">V3330_01140</name>
</gene>
<reference evidence="3 4" key="1">
    <citation type="submission" date="2024-02" db="EMBL/GenBank/DDBJ databases">
        <title>A novel Wenzhouxiangellaceae bacterium, isolated from coastal sediments.</title>
        <authorList>
            <person name="Du Z.-J."/>
            <person name="Ye Y.-Q."/>
            <person name="Zhang X.-Y."/>
        </authorList>
    </citation>
    <scope>NUCLEOTIDE SEQUENCE [LARGE SCALE GENOMIC DNA]</scope>
    <source>
        <strain evidence="3 4">CH-27</strain>
    </source>
</reference>
<evidence type="ECO:0000313" key="3">
    <source>
        <dbReference type="EMBL" id="MEJ8566213.1"/>
    </source>
</evidence>
<dbReference type="Proteomes" id="UP001359886">
    <property type="component" value="Unassembled WGS sequence"/>
</dbReference>
<accession>A0AAW9R9D2</accession>